<dbReference type="PANTHER" id="PTHR34216">
    <property type="match status" value="1"/>
</dbReference>
<keyword evidence="2" id="KW-0732">Signal</keyword>
<dbReference type="RefSeq" id="WP_156696942.1">
    <property type="nucleotide sequence ID" value="NZ_CACRUG010000002.1"/>
</dbReference>
<dbReference type="Pfam" id="PF01522">
    <property type="entry name" value="Polysacc_deac_1"/>
    <property type="match status" value="1"/>
</dbReference>
<sequence length="286" mass="32394">MYKYGKSCIKKLLYCIAICIAILAVSIGVMWGLSSDYKLYGVPVLNYHQINDEKHSALTLHVDQFKEQMEYLHNHGYNTITLNQLYDYLQNGSDLPEKPIVITFDDGYVDNYEHALPILKEYNMKATLFMISDAANTPGFVNTAQMHQMESAGFDIQGHTNHHKILTHMDPTELPDAILGGKTSMEGILGEPISYLAYPGGFNDMLVQYVTKQSGYKMAFTVQPGTVKPGDNLYALNRLAVFQGDTPYLSFWLRLHCAPFIKYTWALRDTLRDNGWPILASVMPLF</sequence>
<dbReference type="EC" id="3.5.1.-" evidence="3"/>
<evidence type="ECO:0000313" key="3">
    <source>
        <dbReference type="EMBL" id="VYT62536.1"/>
    </source>
</evidence>
<evidence type="ECO:0000256" key="2">
    <source>
        <dbReference type="ARBA" id="ARBA00022729"/>
    </source>
</evidence>
<proteinExistence type="predicted"/>
<reference evidence="3" key="1">
    <citation type="submission" date="2019-11" db="EMBL/GenBank/DDBJ databases">
        <authorList>
            <person name="Feng L."/>
        </authorList>
    </citation>
    <scope>NUCLEOTIDE SEQUENCE</scope>
    <source>
        <strain evidence="3">VparvulaLFYP99</strain>
    </source>
</reference>
<dbReference type="SUPFAM" id="SSF88713">
    <property type="entry name" value="Glycoside hydrolase/deacetylase"/>
    <property type="match status" value="1"/>
</dbReference>
<evidence type="ECO:0000256" key="1">
    <source>
        <dbReference type="ARBA" id="ARBA00004613"/>
    </source>
</evidence>
<dbReference type="InterPro" id="IPR051398">
    <property type="entry name" value="Polysacch_Deacetylase"/>
</dbReference>
<dbReference type="InterPro" id="IPR011330">
    <property type="entry name" value="Glyco_hydro/deAcase_b/a-brl"/>
</dbReference>
<gene>
    <name evidence="3" type="primary">icaB</name>
    <name evidence="3" type="ORF">VPLFYP99_00767</name>
</gene>
<comment type="subcellular location">
    <subcellularLocation>
        <location evidence="1">Secreted</location>
    </subcellularLocation>
</comment>
<dbReference type="GO" id="GO:0005576">
    <property type="term" value="C:extracellular region"/>
    <property type="evidence" value="ECO:0007669"/>
    <property type="project" value="UniProtKB-SubCell"/>
</dbReference>
<keyword evidence="3" id="KW-0378">Hydrolase</keyword>
<dbReference type="InterPro" id="IPR002509">
    <property type="entry name" value="NODB_dom"/>
</dbReference>
<name>A0A6N2Y9A3_VEIPA</name>
<accession>A0A6N2Y9A3</accession>
<organism evidence="3">
    <name type="scientific">Veillonella parvula</name>
    <name type="common">Staphylococcus parvulus</name>
    <dbReference type="NCBI Taxonomy" id="29466"/>
    <lineage>
        <taxon>Bacteria</taxon>
        <taxon>Bacillati</taxon>
        <taxon>Bacillota</taxon>
        <taxon>Negativicutes</taxon>
        <taxon>Veillonellales</taxon>
        <taxon>Veillonellaceae</taxon>
        <taxon>Veillonella</taxon>
    </lineage>
</organism>
<dbReference type="PROSITE" id="PS51677">
    <property type="entry name" value="NODB"/>
    <property type="match status" value="1"/>
</dbReference>
<dbReference type="GO" id="GO:0005975">
    <property type="term" value="P:carbohydrate metabolic process"/>
    <property type="evidence" value="ECO:0007669"/>
    <property type="project" value="InterPro"/>
</dbReference>
<dbReference type="CDD" id="cd10918">
    <property type="entry name" value="CE4_NodB_like_5s_6s"/>
    <property type="match status" value="1"/>
</dbReference>
<protein>
    <submittedName>
        <fullName evidence="3">Poly-beta-1,6-N-acetyl-D-glucosamine N-deacetylase</fullName>
        <ecNumber evidence="3">3.5.1.-</ecNumber>
    </submittedName>
</protein>
<dbReference type="GO" id="GO:0016810">
    <property type="term" value="F:hydrolase activity, acting on carbon-nitrogen (but not peptide) bonds"/>
    <property type="evidence" value="ECO:0007669"/>
    <property type="project" value="InterPro"/>
</dbReference>
<dbReference type="EMBL" id="CACRUG010000002">
    <property type="protein sequence ID" value="VYT62536.1"/>
    <property type="molecule type" value="Genomic_DNA"/>
</dbReference>
<dbReference type="Gene3D" id="3.20.20.370">
    <property type="entry name" value="Glycoside hydrolase/deacetylase"/>
    <property type="match status" value="1"/>
</dbReference>
<dbReference type="AlphaFoldDB" id="A0A6N2Y9A3"/>
<dbReference type="PANTHER" id="PTHR34216:SF3">
    <property type="entry name" value="POLY-BETA-1,6-N-ACETYL-D-GLUCOSAMINE N-DEACETYLASE"/>
    <property type="match status" value="1"/>
</dbReference>